<dbReference type="PANTHER" id="PTHR40050:SF1">
    <property type="entry name" value="INNER SPORE COAT PROTEIN H"/>
    <property type="match status" value="1"/>
</dbReference>
<dbReference type="Pfam" id="PF08757">
    <property type="entry name" value="CotH"/>
    <property type="match status" value="2"/>
</dbReference>
<dbReference type="AlphaFoldDB" id="A0A1H3IIF9"/>
<dbReference type="EMBL" id="FNPI01000001">
    <property type="protein sequence ID" value="SDY27471.1"/>
    <property type="molecule type" value="Genomic_DNA"/>
</dbReference>
<feature type="compositionally biased region" description="Low complexity" evidence="1">
    <location>
        <begin position="326"/>
        <end position="337"/>
    </location>
</feature>
<dbReference type="PANTHER" id="PTHR40050">
    <property type="entry name" value="INNER SPORE COAT PROTEIN H"/>
    <property type="match status" value="1"/>
</dbReference>
<dbReference type="OrthoDB" id="3235126at2"/>
<accession>A0A1H3IIF9</accession>
<feature type="region of interest" description="Disordered" evidence="1">
    <location>
        <begin position="553"/>
        <end position="583"/>
    </location>
</feature>
<evidence type="ECO:0000313" key="3">
    <source>
        <dbReference type="EMBL" id="SDY27471.1"/>
    </source>
</evidence>
<gene>
    <name evidence="3" type="ORF">SAMN05421736_101838</name>
</gene>
<sequence>MIRNRYLWGTFCLLLVLFTASILVLPRIGLEKSDVTHSYIDKVFDQAQVATVDIQMNEEDLNDLLENPLKEEYYVATVVVNGTKVENAGIRTKGNSSLRSVASDDTTNRYSFKIDFDQYADDQSLFGLKKLNLNNNFSDSTLMREYLSYSLMAYLEVPTPAYSYMYVTINGEDWGLYLGVEQIDEVFLNRHFADDTGDLYKPDGVGSDLQWISENIEDYSGLDLKTNKDSTDQSAMLDLLYAINNGEDIEEYIDVDEMIRYFAVNTALVNLDSYQGQMKHNYYLYEENGVFSIIPWDYNMAFGGFGVGGFGGGGRNMPGENTDNQGAGEQENAAGNEDGAGGGGPGSGNEEGAGDNRPGAGNEEGTIAPNADDENGKDVGQNGRNDMAMGMPESTELINESSINFSITTPVSGTTLEDRPLLNALLSVDEYREQYEKYLEEIATSFFTQENIESITMGISSLVLDYVEKDPTKFYTTEAFLEGVSGDNSLPEFAVQRAESILAQLSGELIVEAETADGMFGEGGMPEMVGEPGEGIPDGMMPPGFEDGEMPEDMMLPDGEGGEMPFDQRGQEEQREAADEQQQAESSYSAQFIETSIFVALLIAALLFVMRFKRRV</sequence>
<keyword evidence="3" id="KW-0946">Virion</keyword>
<protein>
    <submittedName>
        <fullName evidence="3">Spore coat protein CotH</fullName>
    </submittedName>
</protein>
<evidence type="ECO:0000256" key="1">
    <source>
        <dbReference type="SAM" id="MobiDB-lite"/>
    </source>
</evidence>
<keyword evidence="4" id="KW-1185">Reference proteome</keyword>
<keyword evidence="2" id="KW-1133">Transmembrane helix</keyword>
<dbReference type="Proteomes" id="UP000198935">
    <property type="component" value="Unassembled WGS sequence"/>
</dbReference>
<evidence type="ECO:0000256" key="2">
    <source>
        <dbReference type="SAM" id="Phobius"/>
    </source>
</evidence>
<feature type="transmembrane region" description="Helical" evidence="2">
    <location>
        <begin position="592"/>
        <end position="610"/>
    </location>
</feature>
<feature type="compositionally biased region" description="Gly residues" evidence="1">
    <location>
        <begin position="338"/>
        <end position="351"/>
    </location>
</feature>
<reference evidence="4" key="1">
    <citation type="submission" date="2016-10" db="EMBL/GenBank/DDBJ databases">
        <authorList>
            <person name="Varghese N."/>
            <person name="Submissions S."/>
        </authorList>
    </citation>
    <scope>NUCLEOTIDE SEQUENCE [LARGE SCALE GENOMIC DNA]</scope>
    <source>
        <strain evidence="4">SP</strain>
    </source>
</reference>
<evidence type="ECO:0000313" key="4">
    <source>
        <dbReference type="Proteomes" id="UP000198935"/>
    </source>
</evidence>
<organism evidence="3 4">
    <name type="scientific">Evansella caseinilytica</name>
    <dbReference type="NCBI Taxonomy" id="1503961"/>
    <lineage>
        <taxon>Bacteria</taxon>
        <taxon>Bacillati</taxon>
        <taxon>Bacillota</taxon>
        <taxon>Bacilli</taxon>
        <taxon>Bacillales</taxon>
        <taxon>Bacillaceae</taxon>
        <taxon>Evansella</taxon>
    </lineage>
</organism>
<keyword evidence="3" id="KW-0167">Capsid protein</keyword>
<dbReference type="STRING" id="1503961.SAMN05421736_101838"/>
<name>A0A1H3IIF9_9BACI</name>
<keyword evidence="2" id="KW-0812">Transmembrane</keyword>
<keyword evidence="2" id="KW-0472">Membrane</keyword>
<feature type="region of interest" description="Disordered" evidence="1">
    <location>
        <begin position="314"/>
        <end position="389"/>
    </location>
</feature>
<dbReference type="InterPro" id="IPR014867">
    <property type="entry name" value="Spore_coat_CotH_CotH2/3/7"/>
</dbReference>
<proteinExistence type="predicted"/>
<feature type="compositionally biased region" description="Basic and acidic residues" evidence="1">
    <location>
        <begin position="569"/>
        <end position="578"/>
    </location>
</feature>